<dbReference type="RefSeq" id="WP_267534981.1">
    <property type="nucleotide sequence ID" value="NZ_JAPNKA010000001.1"/>
</dbReference>
<feature type="transmembrane region" description="Helical" evidence="1">
    <location>
        <begin position="194"/>
        <end position="218"/>
    </location>
</feature>
<proteinExistence type="predicted"/>
<evidence type="ECO:0008006" key="4">
    <source>
        <dbReference type="Google" id="ProtNLM"/>
    </source>
</evidence>
<keyword evidence="3" id="KW-1185">Reference proteome</keyword>
<sequence>MEWNEAAGIFRRMGVKDMSRWAPLLAVLLGTLLWPGVWWGSPPHSADHNVHLANAVEAELLLRSGRLVGWSDFQFAGHPANAFYPPLANLCVAALHLLTGGLLGWDGSYSLLLGVFLGGFALALFVLLRPVLGPFWALVALSLSLFVDRGGTYAGGRHWYVEMGVWPFGLSVALVLVAFARLPDFLVRGGRRETLVLGGLLGLALLAHPFALILFFPLSALQVAVFWRESGGGLRAPLRWLAVSALGLGLAAWWLVPFLLRGQQAEHVGATPRILAQVWSAVWGGELVPGLPGWVAPLAVVGSAVAWLKGGSRGRWLVLATWGAMLLTTDGPYRLLGLEKHRAIEGVQVLRFRAVGRLFLMGLAVLSVRELVAALRTRRGWVAGTLGLLTCAGVGVWRYRGGDPPGGTSEAPVQFQCYTVEEEAGLAQLLREVAPRLGQGRLALYNPNPHHHCLLLAVPQVEHPFFKMGYTPATVFGGKFSTSNPVMLGHLGVTAVLMDAPARGPLAELPVLARQGRFEVRQVRPLPRVSALTQGASAEVLRWEDEVARLRLTGPESTEVLLWMGWGPEWRATREGQEVPLESVHVDSARLMKLRAGPGEVVLRFGPSRGALPAALLSVLTVLVMAWTALSRPRRPSVSARSS</sequence>
<evidence type="ECO:0000313" key="3">
    <source>
        <dbReference type="Proteomes" id="UP001207654"/>
    </source>
</evidence>
<feature type="transmembrane region" description="Helical" evidence="1">
    <location>
        <begin position="109"/>
        <end position="128"/>
    </location>
</feature>
<evidence type="ECO:0000256" key="1">
    <source>
        <dbReference type="SAM" id="Phobius"/>
    </source>
</evidence>
<reference evidence="2 3" key="1">
    <citation type="submission" date="2022-11" db="EMBL/GenBank/DDBJ databases">
        <title>Minimal conservation of predation-associated metabolite biosynthetic gene clusters underscores biosynthetic potential of Myxococcota including descriptions for ten novel species: Archangium lansinium sp. nov., Myxococcus landrumus sp. nov., Nannocystis bai.</title>
        <authorList>
            <person name="Ahearne A."/>
            <person name="Stevens C."/>
            <person name="Phillips K."/>
        </authorList>
    </citation>
    <scope>NUCLEOTIDE SEQUENCE [LARGE SCALE GENOMIC DNA]</scope>
    <source>
        <strain evidence="2 3">MIWBW</strain>
    </source>
</reference>
<keyword evidence="1" id="KW-0812">Transmembrane</keyword>
<name>A0ABT4A505_9BACT</name>
<feature type="transmembrane region" description="Helical" evidence="1">
    <location>
        <begin position="281"/>
        <end position="308"/>
    </location>
</feature>
<feature type="transmembrane region" description="Helical" evidence="1">
    <location>
        <begin position="21"/>
        <end position="40"/>
    </location>
</feature>
<dbReference type="EMBL" id="JAPNKA010000001">
    <property type="protein sequence ID" value="MCY1076074.1"/>
    <property type="molecule type" value="Genomic_DNA"/>
</dbReference>
<gene>
    <name evidence="2" type="ORF">OV287_16490</name>
</gene>
<accession>A0ABT4A505</accession>
<organism evidence="2 3">
    <name type="scientific">Archangium lansingense</name>
    <dbReference type="NCBI Taxonomy" id="2995310"/>
    <lineage>
        <taxon>Bacteria</taxon>
        <taxon>Pseudomonadati</taxon>
        <taxon>Myxococcota</taxon>
        <taxon>Myxococcia</taxon>
        <taxon>Myxococcales</taxon>
        <taxon>Cystobacterineae</taxon>
        <taxon>Archangiaceae</taxon>
        <taxon>Archangium</taxon>
    </lineage>
</organism>
<feature type="transmembrane region" description="Helical" evidence="1">
    <location>
        <begin position="381"/>
        <end position="399"/>
    </location>
</feature>
<protein>
    <recommendedName>
        <fullName evidence="4">Membrane protein 6-pyruvoyl-tetrahydropterin synthase-related domain-containing protein</fullName>
    </recommendedName>
</protein>
<keyword evidence="1" id="KW-1133">Transmembrane helix</keyword>
<feature type="transmembrane region" description="Helical" evidence="1">
    <location>
        <begin position="314"/>
        <end position="333"/>
    </location>
</feature>
<keyword evidence="1" id="KW-0472">Membrane</keyword>
<comment type="caution">
    <text evidence="2">The sequence shown here is derived from an EMBL/GenBank/DDBJ whole genome shotgun (WGS) entry which is preliminary data.</text>
</comment>
<evidence type="ECO:0000313" key="2">
    <source>
        <dbReference type="EMBL" id="MCY1076074.1"/>
    </source>
</evidence>
<feature type="transmembrane region" description="Helical" evidence="1">
    <location>
        <begin position="164"/>
        <end position="182"/>
    </location>
</feature>
<feature type="transmembrane region" description="Helical" evidence="1">
    <location>
        <begin position="611"/>
        <end position="630"/>
    </location>
</feature>
<feature type="transmembrane region" description="Helical" evidence="1">
    <location>
        <begin position="238"/>
        <end position="260"/>
    </location>
</feature>
<dbReference type="Proteomes" id="UP001207654">
    <property type="component" value="Unassembled WGS sequence"/>
</dbReference>